<evidence type="ECO:0000256" key="9">
    <source>
        <dbReference type="ARBA" id="ARBA00022946"/>
    </source>
</evidence>
<dbReference type="PROSITE" id="PS50929">
    <property type="entry name" value="ABC_TM1F"/>
    <property type="match status" value="1"/>
</dbReference>
<keyword evidence="8" id="KW-0067">ATP-binding</keyword>
<evidence type="ECO:0000256" key="18">
    <source>
        <dbReference type="SAM" id="Phobius"/>
    </source>
</evidence>
<evidence type="ECO:0000256" key="13">
    <source>
        <dbReference type="ARBA" id="ARBA00023128"/>
    </source>
</evidence>
<dbReference type="SUPFAM" id="SSF52540">
    <property type="entry name" value="P-loop containing nucleoside triphosphate hydrolases"/>
    <property type="match status" value="1"/>
</dbReference>
<feature type="domain" description="ABC transporter" evidence="19">
    <location>
        <begin position="438"/>
        <end position="675"/>
    </location>
</feature>
<dbReference type="PANTHER" id="PTHR43394">
    <property type="entry name" value="ATP-DEPENDENT PERMEASE MDL1, MITOCHONDRIAL"/>
    <property type="match status" value="1"/>
</dbReference>
<dbReference type="InterPro" id="IPR003593">
    <property type="entry name" value="AAA+_ATPase"/>
</dbReference>
<protein>
    <recommendedName>
        <fullName evidence="15">Mitochondrial potassium channel ATP-binding subunit</fullName>
    </recommendedName>
    <alternativeName>
        <fullName evidence="17">ATP-binding cassette sub-family B member 8, mitochondrial</fullName>
    </alternativeName>
    <alternativeName>
        <fullName evidence="16">Mitochondrial sulfonylurea-receptor</fullName>
    </alternativeName>
</protein>
<dbReference type="InterPro" id="IPR017871">
    <property type="entry name" value="ABC_transporter-like_CS"/>
</dbReference>
<evidence type="ECO:0000313" key="21">
    <source>
        <dbReference type="EMBL" id="CAH0391410.1"/>
    </source>
</evidence>
<evidence type="ECO:0000256" key="4">
    <source>
        <dbReference type="ARBA" id="ARBA00022538"/>
    </source>
</evidence>
<dbReference type="InterPro" id="IPR027417">
    <property type="entry name" value="P-loop_NTPase"/>
</dbReference>
<evidence type="ECO:0000256" key="16">
    <source>
        <dbReference type="ARBA" id="ARBA00041416"/>
    </source>
</evidence>
<reference evidence="21" key="1">
    <citation type="submission" date="2021-12" db="EMBL/GenBank/DDBJ databases">
        <authorList>
            <person name="King R."/>
        </authorList>
    </citation>
    <scope>NUCLEOTIDE SEQUENCE</scope>
</reference>
<dbReference type="Pfam" id="PF00005">
    <property type="entry name" value="ABC_tran"/>
    <property type="match status" value="1"/>
</dbReference>
<dbReference type="GO" id="GO:0090374">
    <property type="term" value="P:oligopeptide export from mitochondrion"/>
    <property type="evidence" value="ECO:0007669"/>
    <property type="project" value="TreeGrafter"/>
</dbReference>
<evidence type="ECO:0000256" key="14">
    <source>
        <dbReference type="ARBA" id="ARBA00023136"/>
    </source>
</evidence>
<dbReference type="InterPro" id="IPR003439">
    <property type="entry name" value="ABC_transporter-like_ATP-bd"/>
</dbReference>
<proteinExistence type="inferred from homology"/>
<keyword evidence="5 18" id="KW-0812">Transmembrane</keyword>
<evidence type="ECO:0000256" key="8">
    <source>
        <dbReference type="ARBA" id="ARBA00022840"/>
    </source>
</evidence>
<dbReference type="GO" id="GO:0005524">
    <property type="term" value="F:ATP binding"/>
    <property type="evidence" value="ECO:0007669"/>
    <property type="project" value="UniProtKB-KW"/>
</dbReference>
<evidence type="ECO:0000256" key="5">
    <source>
        <dbReference type="ARBA" id="ARBA00022692"/>
    </source>
</evidence>
<dbReference type="GO" id="GO:0006813">
    <property type="term" value="P:potassium ion transport"/>
    <property type="evidence" value="ECO:0007669"/>
    <property type="project" value="UniProtKB-KW"/>
</dbReference>
<dbReference type="PROSITE" id="PS00211">
    <property type="entry name" value="ABC_TRANSPORTER_1"/>
    <property type="match status" value="1"/>
</dbReference>
<dbReference type="FunFam" id="1.20.1560.10:FF:000016">
    <property type="entry name" value="ATP-binding cassette sub-family B member 8, mitochondrial"/>
    <property type="match status" value="1"/>
</dbReference>
<dbReference type="GO" id="GO:0015421">
    <property type="term" value="F:ABC-type oligopeptide transporter activity"/>
    <property type="evidence" value="ECO:0007669"/>
    <property type="project" value="TreeGrafter"/>
</dbReference>
<dbReference type="SUPFAM" id="SSF90123">
    <property type="entry name" value="ABC transporter transmembrane region"/>
    <property type="match status" value="1"/>
</dbReference>
<evidence type="ECO:0000256" key="2">
    <source>
        <dbReference type="ARBA" id="ARBA00007577"/>
    </source>
</evidence>
<feature type="domain" description="ABC transmembrane type-1" evidence="20">
    <location>
        <begin position="114"/>
        <end position="403"/>
    </location>
</feature>
<dbReference type="PANTHER" id="PTHR43394:SF17">
    <property type="entry name" value="MITOCHONDRIAL POTASSIUM CHANNEL ATP-BINDING SUBUNIT"/>
    <property type="match status" value="1"/>
</dbReference>
<evidence type="ECO:0000259" key="19">
    <source>
        <dbReference type="PROSITE" id="PS50893"/>
    </source>
</evidence>
<evidence type="ECO:0000313" key="22">
    <source>
        <dbReference type="Proteomes" id="UP001152759"/>
    </source>
</evidence>
<organism evidence="21 22">
    <name type="scientific">Bemisia tabaci</name>
    <name type="common">Sweetpotato whitefly</name>
    <name type="synonym">Aleurodes tabaci</name>
    <dbReference type="NCBI Taxonomy" id="7038"/>
    <lineage>
        <taxon>Eukaryota</taxon>
        <taxon>Metazoa</taxon>
        <taxon>Ecdysozoa</taxon>
        <taxon>Arthropoda</taxon>
        <taxon>Hexapoda</taxon>
        <taxon>Insecta</taxon>
        <taxon>Pterygota</taxon>
        <taxon>Neoptera</taxon>
        <taxon>Paraneoptera</taxon>
        <taxon>Hemiptera</taxon>
        <taxon>Sternorrhyncha</taxon>
        <taxon>Aleyrodoidea</taxon>
        <taxon>Aleyrodidae</taxon>
        <taxon>Aleyrodinae</taxon>
        <taxon>Bemisia</taxon>
    </lineage>
</organism>
<dbReference type="InterPro" id="IPR039421">
    <property type="entry name" value="Type_1_exporter"/>
</dbReference>
<name>A0A9P0AIG6_BEMTA</name>
<dbReference type="Gene3D" id="1.20.1560.10">
    <property type="entry name" value="ABC transporter type 1, transmembrane domain"/>
    <property type="match status" value="1"/>
</dbReference>
<comment type="similarity">
    <text evidence="2">Belongs to the ABC transporter superfamily. ABCB family. Multidrug resistance exporter (TC 3.A.1.201) subfamily.</text>
</comment>
<dbReference type="SMART" id="SM00382">
    <property type="entry name" value="AAA"/>
    <property type="match status" value="1"/>
</dbReference>
<dbReference type="GO" id="GO:0016887">
    <property type="term" value="F:ATP hydrolysis activity"/>
    <property type="evidence" value="ECO:0007669"/>
    <property type="project" value="InterPro"/>
</dbReference>
<evidence type="ECO:0000256" key="3">
    <source>
        <dbReference type="ARBA" id="ARBA00022448"/>
    </source>
</evidence>
<evidence type="ECO:0000256" key="1">
    <source>
        <dbReference type="ARBA" id="ARBA00004448"/>
    </source>
</evidence>
<evidence type="ECO:0000256" key="6">
    <source>
        <dbReference type="ARBA" id="ARBA00022741"/>
    </source>
</evidence>
<feature type="transmembrane region" description="Helical" evidence="18">
    <location>
        <begin position="263"/>
        <end position="282"/>
    </location>
</feature>
<dbReference type="GO" id="GO:0005743">
    <property type="term" value="C:mitochondrial inner membrane"/>
    <property type="evidence" value="ECO:0007669"/>
    <property type="project" value="UniProtKB-SubCell"/>
</dbReference>
<sequence length="685" mass="74952">MLWRLPALITRHPISAKEIFLQCQGILNKSSPSIKVIVKSFPPPRLSYKKPKLLPLCVSSVVGIGTVKIYLANNQALCKSKSRPPSTVEQAADDAHFDWRLFFHLLLPDIWVLVGAVTAAMIVAMLNIYIPIHLGVAVNVMTKFAKNDGEASFIAEMKGPALKLLALYSAQSIFTFAYIYLLAGVGERVAGQMKSLLFQSILKQDLEFFDRRRTGELMDRLTTDVQDFKSAFKMCVSQGLRSSTQVVGCVISLFYLSPFLASSMIILLPTVIFMGTAVGALLRGLSLHAQQKSAEVTTLSEEAITNIRTVRAFAMESQECKLYDEKLQEVADLQIRLGLGIGLFQGGSNLFLNGLVLGTLCAGGHLMATGYLSAGDLMAFLVATQTIQRSLAQISLLTGHFVKGLSAGSRVFELINLPSKMPLSGGIKIPYHSLKPEVEFDHVTFAYPTRPDQVILKDFCLHIPCGKTVAIVGTSGNGKSTIVNLLERFYDVQEGSIKLNGHDLRTLDASWLRGNVIGIINQEPTLFAGTVKENIRFSKWDATDQEVYEAAKLANADSFIRSFPEGYDTVVGERGVAVSGGQKQRIAIARALLKNPSILILDEATSALDSESEKIVQKALEQVCRGRTVVVIAHRLSTIKNADIIIVLQNGMIAEMGDHEMLVKKKGVYWQLMNQQASGANRQAG</sequence>
<dbReference type="CDD" id="cd18574">
    <property type="entry name" value="ABC_6TM_ABCB8_like"/>
    <property type="match status" value="1"/>
</dbReference>
<keyword evidence="10" id="KW-0630">Potassium</keyword>
<dbReference type="InterPro" id="IPR036640">
    <property type="entry name" value="ABC1_TM_sf"/>
</dbReference>
<keyword evidence="9" id="KW-0809">Transit peptide</keyword>
<dbReference type="PROSITE" id="PS50893">
    <property type="entry name" value="ABC_TRANSPORTER_2"/>
    <property type="match status" value="1"/>
</dbReference>
<evidence type="ECO:0000256" key="11">
    <source>
        <dbReference type="ARBA" id="ARBA00022989"/>
    </source>
</evidence>
<dbReference type="Gene3D" id="3.40.50.300">
    <property type="entry name" value="P-loop containing nucleotide triphosphate hydrolases"/>
    <property type="match status" value="1"/>
</dbReference>
<dbReference type="Pfam" id="PF00664">
    <property type="entry name" value="ABC_membrane"/>
    <property type="match status" value="1"/>
</dbReference>
<keyword evidence="22" id="KW-1185">Reference proteome</keyword>
<feature type="transmembrane region" description="Helical" evidence="18">
    <location>
        <begin position="110"/>
        <end position="132"/>
    </location>
</feature>
<dbReference type="AlphaFoldDB" id="A0A9P0AIG6"/>
<evidence type="ECO:0000256" key="17">
    <source>
        <dbReference type="ARBA" id="ARBA00042968"/>
    </source>
</evidence>
<evidence type="ECO:0000256" key="15">
    <source>
        <dbReference type="ARBA" id="ARBA00040439"/>
    </source>
</evidence>
<keyword evidence="14 18" id="KW-0472">Membrane</keyword>
<dbReference type="InterPro" id="IPR011527">
    <property type="entry name" value="ABC1_TM_dom"/>
</dbReference>
<dbReference type="EMBL" id="OU963867">
    <property type="protein sequence ID" value="CAH0391410.1"/>
    <property type="molecule type" value="Genomic_DNA"/>
</dbReference>
<dbReference type="FunFam" id="3.40.50.300:FF:000403">
    <property type="entry name" value="ATP-binding cassette sub-family B member 8, mitochondrial"/>
    <property type="match status" value="1"/>
</dbReference>
<keyword evidence="13" id="KW-0496">Mitochondrion</keyword>
<comment type="subcellular location">
    <subcellularLocation>
        <location evidence="1">Mitochondrion inner membrane</location>
        <topology evidence="1">Multi-pass membrane protein</topology>
    </subcellularLocation>
</comment>
<feature type="transmembrane region" description="Helical" evidence="18">
    <location>
        <begin position="165"/>
        <end position="185"/>
    </location>
</feature>
<keyword evidence="11 18" id="KW-1133">Transmembrane helix</keyword>
<dbReference type="Proteomes" id="UP001152759">
    <property type="component" value="Chromosome 6"/>
</dbReference>
<dbReference type="KEGG" id="btab:109038666"/>
<dbReference type="CDD" id="cd03249">
    <property type="entry name" value="ABC_MTABC3_MDL1_MDL2"/>
    <property type="match status" value="1"/>
</dbReference>
<accession>A0A9P0AIG6</accession>
<keyword evidence="6" id="KW-0547">Nucleotide-binding</keyword>
<gene>
    <name evidence="21" type="ORF">BEMITA_LOCUS10028</name>
</gene>
<evidence type="ECO:0000256" key="10">
    <source>
        <dbReference type="ARBA" id="ARBA00022958"/>
    </source>
</evidence>
<evidence type="ECO:0000259" key="20">
    <source>
        <dbReference type="PROSITE" id="PS50929"/>
    </source>
</evidence>
<keyword evidence="12" id="KW-0406">Ion transport</keyword>
<keyword evidence="7" id="KW-0999">Mitochondrion inner membrane</keyword>
<keyword evidence="3" id="KW-0813">Transport</keyword>
<evidence type="ECO:0000256" key="7">
    <source>
        <dbReference type="ARBA" id="ARBA00022792"/>
    </source>
</evidence>
<evidence type="ECO:0000256" key="12">
    <source>
        <dbReference type="ARBA" id="ARBA00023065"/>
    </source>
</evidence>
<keyword evidence="4" id="KW-0633">Potassium transport</keyword>